<comment type="caution">
    <text evidence="1">The sequence shown here is derived from an EMBL/GenBank/DDBJ whole genome shotgun (WGS) entry which is preliminary data.</text>
</comment>
<reference evidence="1 2" key="1">
    <citation type="submission" date="2024-01" db="EMBL/GenBank/DDBJ databases">
        <title>The genomes of 5 underutilized Papilionoideae crops provide insights into root nodulation and disease resistanc.</title>
        <authorList>
            <person name="Jiang F."/>
        </authorList>
    </citation>
    <scope>NUCLEOTIDE SEQUENCE [LARGE SCALE GENOMIC DNA]</scope>
    <source>
        <strain evidence="1">LVBAO_FW01</strain>
        <tissue evidence="1">Leaves</tissue>
    </source>
</reference>
<proteinExistence type="predicted"/>
<sequence>MGLWEKFQPRSSILFVFQLRVHLIQLSGKFLGVTDANPNKQISIFQNFICGHFLPIDISSVRGDQYFQLSLGGGGEDINAD</sequence>
<organism evidence="1 2">
    <name type="scientific">Canavalia gladiata</name>
    <name type="common">Sword bean</name>
    <name type="synonym">Dolichos gladiatus</name>
    <dbReference type="NCBI Taxonomy" id="3824"/>
    <lineage>
        <taxon>Eukaryota</taxon>
        <taxon>Viridiplantae</taxon>
        <taxon>Streptophyta</taxon>
        <taxon>Embryophyta</taxon>
        <taxon>Tracheophyta</taxon>
        <taxon>Spermatophyta</taxon>
        <taxon>Magnoliopsida</taxon>
        <taxon>eudicotyledons</taxon>
        <taxon>Gunneridae</taxon>
        <taxon>Pentapetalae</taxon>
        <taxon>rosids</taxon>
        <taxon>fabids</taxon>
        <taxon>Fabales</taxon>
        <taxon>Fabaceae</taxon>
        <taxon>Papilionoideae</taxon>
        <taxon>50 kb inversion clade</taxon>
        <taxon>NPAAA clade</taxon>
        <taxon>indigoferoid/millettioid clade</taxon>
        <taxon>Phaseoleae</taxon>
        <taxon>Canavalia</taxon>
    </lineage>
</organism>
<keyword evidence="2" id="KW-1185">Reference proteome</keyword>
<protein>
    <submittedName>
        <fullName evidence="1">Uncharacterized protein</fullName>
    </submittedName>
</protein>
<name>A0AAN9LJ80_CANGL</name>
<evidence type="ECO:0000313" key="2">
    <source>
        <dbReference type="Proteomes" id="UP001367508"/>
    </source>
</evidence>
<dbReference type="EMBL" id="JAYMYQ010000004">
    <property type="protein sequence ID" value="KAK7336626.1"/>
    <property type="molecule type" value="Genomic_DNA"/>
</dbReference>
<dbReference type="Proteomes" id="UP001367508">
    <property type="component" value="Unassembled WGS sequence"/>
</dbReference>
<accession>A0AAN9LJ80</accession>
<gene>
    <name evidence="1" type="ORF">VNO77_17172</name>
</gene>
<evidence type="ECO:0000313" key="1">
    <source>
        <dbReference type="EMBL" id="KAK7336626.1"/>
    </source>
</evidence>
<dbReference type="AlphaFoldDB" id="A0AAN9LJ80"/>